<protein>
    <submittedName>
        <fullName evidence="2">Uncharacterized protein</fullName>
    </submittedName>
</protein>
<name>A0AAF0JLT5_9EURY</name>
<dbReference type="EMBL" id="CP091092">
    <property type="protein sequence ID" value="WFN37044.1"/>
    <property type="molecule type" value="Genomic_DNA"/>
</dbReference>
<keyword evidence="1" id="KW-1133">Transmembrane helix</keyword>
<sequence>MVLDSLIPYHLNRQLFRIGIYIQSASEEIKRLKEIRESLSEAVISDSLFRTVNEALKSQNFTDQILTVIPDNAESGQFTIEYRSKTSEIITVSGTIKDTEVISITEESTWPIKLPEILLANESFREAAEYLSEKNYERTFTSVNITQGYEHFKFEYKNSINQASITAVVKNDSITEVILKNEPILPYNLIAVISAVSALIIAAGAYRILSERKTVDIRSQKILDDEKNKKSPSDILKDSADLFERGLKKEACILISLSIRKFVSEKYGAGDEITDNECLMLINRKNKLYESCGDILEKTAEVRFTGTCEDDIDNIRFKGFLDKAQDIISEK</sequence>
<feature type="transmembrane region" description="Helical" evidence="1">
    <location>
        <begin position="187"/>
        <end position="209"/>
    </location>
</feature>
<dbReference type="RefSeq" id="WP_278099882.1">
    <property type="nucleotide sequence ID" value="NZ_CP091092.1"/>
</dbReference>
<evidence type="ECO:0000313" key="3">
    <source>
        <dbReference type="Proteomes" id="UP001218895"/>
    </source>
</evidence>
<evidence type="ECO:0000256" key="1">
    <source>
        <dbReference type="SAM" id="Phobius"/>
    </source>
</evidence>
<proteinExistence type="predicted"/>
<gene>
    <name evidence="2" type="ORF">L1994_01210</name>
</gene>
<evidence type="ECO:0000313" key="2">
    <source>
        <dbReference type="EMBL" id="WFN37044.1"/>
    </source>
</evidence>
<dbReference type="Proteomes" id="UP001218895">
    <property type="component" value="Chromosome"/>
</dbReference>
<reference evidence="2" key="1">
    <citation type="submission" date="2022-01" db="EMBL/GenBank/DDBJ databases">
        <title>Complete genome of Methanomicrobium antiquum DSM 21220.</title>
        <authorList>
            <person name="Chen S.-C."/>
            <person name="You Y.-T."/>
            <person name="Zhou Y.-Z."/>
            <person name="Lai M.-C."/>
        </authorList>
    </citation>
    <scope>NUCLEOTIDE SEQUENCE</scope>
    <source>
        <strain evidence="2">DSM 21220</strain>
    </source>
</reference>
<organism evidence="2 3">
    <name type="scientific">Methanomicrobium antiquum</name>
    <dbReference type="NCBI Taxonomy" id="487686"/>
    <lineage>
        <taxon>Archaea</taxon>
        <taxon>Methanobacteriati</taxon>
        <taxon>Methanobacteriota</taxon>
        <taxon>Stenosarchaea group</taxon>
        <taxon>Methanomicrobia</taxon>
        <taxon>Methanomicrobiales</taxon>
        <taxon>Methanomicrobiaceae</taxon>
        <taxon>Methanomicrobium</taxon>
    </lineage>
</organism>
<accession>A0AAF0JLT5</accession>
<dbReference type="GeneID" id="79948971"/>
<dbReference type="KEGG" id="manq:L1994_01210"/>
<dbReference type="AlphaFoldDB" id="A0AAF0JLT5"/>
<keyword evidence="1" id="KW-0812">Transmembrane</keyword>
<keyword evidence="1" id="KW-0472">Membrane</keyword>
<keyword evidence="3" id="KW-1185">Reference proteome</keyword>